<dbReference type="CDD" id="cd14948">
    <property type="entry name" value="BACON"/>
    <property type="match status" value="2"/>
</dbReference>
<reference evidence="2" key="1">
    <citation type="submission" date="2019-03" db="EMBL/GenBank/DDBJ databases">
        <title>Single cell metagenomics reveals metabolic interactions within the superorganism composed of flagellate Streblomastix strix and complex community of Bacteroidetes bacteria on its surface.</title>
        <authorList>
            <person name="Treitli S.C."/>
            <person name="Kolisko M."/>
            <person name="Husnik F."/>
            <person name="Keeling P."/>
            <person name="Hampl V."/>
        </authorList>
    </citation>
    <scope>NUCLEOTIDE SEQUENCE</scope>
    <source>
        <strain evidence="2">STM</strain>
    </source>
</reference>
<evidence type="ECO:0000313" key="2">
    <source>
        <dbReference type="EMBL" id="KAA6347207.1"/>
    </source>
</evidence>
<evidence type="ECO:0000259" key="1">
    <source>
        <dbReference type="Pfam" id="PF13004"/>
    </source>
</evidence>
<proteinExistence type="predicted"/>
<name>A0A5J4SMK4_9ZZZZ</name>
<dbReference type="InterPro" id="IPR013783">
    <property type="entry name" value="Ig-like_fold"/>
</dbReference>
<dbReference type="EMBL" id="SNRY01000103">
    <property type="protein sequence ID" value="KAA6347207.1"/>
    <property type="molecule type" value="Genomic_DNA"/>
</dbReference>
<gene>
    <name evidence="2" type="ORF">EZS27_005312</name>
</gene>
<sequence>MKKQVALGKRVDWILPFLFFGTACSSDSGDLDGEQPELPFLTIIDTTVTLAADDQESKTITVKTNITGWTVSADNDWCTAGGKDGKIVISASPNEGATARSATVSVNTGNDQAPDVTIHVTQWGATPALQVDKSAASFDSEGGQDKVTVITNIPEEEWTFEFEASADWCSVKPEGKILTISVEANPGPARTTEIIVTSDLIPEAEPLKITIHQSAPSSQLQDTRTQVRAEGNLDWTERGGI</sequence>
<dbReference type="Gene3D" id="2.60.40.10">
    <property type="entry name" value="Immunoglobulins"/>
    <property type="match status" value="2"/>
</dbReference>
<protein>
    <recommendedName>
        <fullName evidence="1">BACON domain-containing protein</fullName>
    </recommendedName>
</protein>
<dbReference type="InterPro" id="IPR024361">
    <property type="entry name" value="BACON"/>
</dbReference>
<feature type="domain" description="BACON" evidence="1">
    <location>
        <begin position="69"/>
        <end position="122"/>
    </location>
</feature>
<dbReference type="PROSITE" id="PS51257">
    <property type="entry name" value="PROKAR_LIPOPROTEIN"/>
    <property type="match status" value="1"/>
</dbReference>
<feature type="domain" description="BACON" evidence="1">
    <location>
        <begin position="160"/>
        <end position="213"/>
    </location>
</feature>
<dbReference type="Pfam" id="PF13004">
    <property type="entry name" value="BACON"/>
    <property type="match status" value="2"/>
</dbReference>
<organism evidence="2">
    <name type="scientific">termite gut metagenome</name>
    <dbReference type="NCBI Taxonomy" id="433724"/>
    <lineage>
        <taxon>unclassified sequences</taxon>
        <taxon>metagenomes</taxon>
        <taxon>organismal metagenomes</taxon>
    </lineage>
</organism>
<accession>A0A5J4SMK4</accession>
<comment type="caution">
    <text evidence="2">The sequence shown here is derived from an EMBL/GenBank/DDBJ whole genome shotgun (WGS) entry which is preliminary data.</text>
</comment>
<dbReference type="AlphaFoldDB" id="A0A5J4SMK4"/>